<comment type="caution">
    <text evidence="2">The sequence shown here is derived from an EMBL/GenBank/DDBJ whole genome shotgun (WGS) entry which is preliminary data.</text>
</comment>
<dbReference type="EMBL" id="LIDH01000044">
    <property type="protein sequence ID" value="KRP38922.1"/>
    <property type="molecule type" value="Genomic_DNA"/>
</dbReference>
<gene>
    <name evidence="2" type="ORF">ABS26_07615</name>
</gene>
<dbReference type="AlphaFoldDB" id="A0A0R2XS31"/>
<dbReference type="Proteomes" id="UP000052124">
    <property type="component" value="Unassembled WGS sequence"/>
</dbReference>
<keyword evidence="1" id="KW-0456">Lyase</keyword>
<reference evidence="2 3" key="1">
    <citation type="submission" date="2015-10" db="EMBL/GenBank/DDBJ databases">
        <title>Metagenome-Assembled Genomes uncover a global brackish microbiome.</title>
        <authorList>
            <person name="Hugerth L.W."/>
            <person name="Larsson J."/>
            <person name="Alneberg J."/>
            <person name="Lindh M.V."/>
            <person name="Legrand C."/>
            <person name="Pinhassi J."/>
            <person name="Andersson A.F."/>
        </authorList>
    </citation>
    <scope>NUCLEOTIDE SEQUENCE [LARGE SCALE GENOMIC DNA]</scope>
    <source>
        <strain evidence="2">BACL3 MAG-120531-bin86</strain>
    </source>
</reference>
<dbReference type="Pfam" id="PF00701">
    <property type="entry name" value="DHDPS"/>
    <property type="match status" value="1"/>
</dbReference>
<evidence type="ECO:0000256" key="1">
    <source>
        <dbReference type="ARBA" id="ARBA00023239"/>
    </source>
</evidence>
<name>A0A0R2XS31_9GAMM</name>
<dbReference type="GO" id="GO:0016829">
    <property type="term" value="F:lyase activity"/>
    <property type="evidence" value="ECO:0007669"/>
    <property type="project" value="UniProtKB-KW"/>
</dbReference>
<sequence>MDDALRSMHRDLFVEANPVPVKWALWQMGLIGRGIRLPLVELDEQFHVKVLDALLNAGIKVG</sequence>
<dbReference type="SUPFAM" id="SSF51569">
    <property type="entry name" value="Aldolase"/>
    <property type="match status" value="1"/>
</dbReference>
<protein>
    <recommendedName>
        <fullName evidence="4">4-hydroxy-tetrahydrodipicolinate synthase</fullName>
    </recommendedName>
</protein>
<accession>A0A0R2XS31</accession>
<evidence type="ECO:0008006" key="4">
    <source>
        <dbReference type="Google" id="ProtNLM"/>
    </source>
</evidence>
<dbReference type="InterPro" id="IPR002220">
    <property type="entry name" value="DapA-like"/>
</dbReference>
<evidence type="ECO:0000313" key="2">
    <source>
        <dbReference type="EMBL" id="KRP38922.1"/>
    </source>
</evidence>
<dbReference type="Gene3D" id="3.20.20.70">
    <property type="entry name" value="Aldolase class I"/>
    <property type="match status" value="1"/>
</dbReference>
<proteinExistence type="predicted"/>
<evidence type="ECO:0000313" key="3">
    <source>
        <dbReference type="Proteomes" id="UP000052124"/>
    </source>
</evidence>
<dbReference type="InterPro" id="IPR013785">
    <property type="entry name" value="Aldolase_TIM"/>
</dbReference>
<organism evidence="2 3">
    <name type="scientific">OM182 bacterium BACL3 MAG-120531-bin86</name>
    <dbReference type="NCBI Taxonomy" id="1655628"/>
    <lineage>
        <taxon>Bacteria</taxon>
        <taxon>Pseudomonadati</taxon>
        <taxon>Pseudomonadota</taxon>
        <taxon>Gammaproteobacteria</taxon>
        <taxon>OMG group</taxon>
        <taxon>OM182 clade</taxon>
    </lineage>
</organism>